<evidence type="ECO:0000313" key="3">
    <source>
        <dbReference type="Proteomes" id="UP000075886"/>
    </source>
</evidence>
<dbReference type="STRING" id="69004.A0A182QIJ9"/>
<dbReference type="GO" id="GO:0005771">
    <property type="term" value="C:multivesicular body"/>
    <property type="evidence" value="ECO:0007669"/>
    <property type="project" value="TreeGrafter"/>
</dbReference>
<sequence length="446" mass="50695">MEHSTSLPDNTFFPECWSDDRRMGVLLAEFRPRQLNTVSYDTKMEFWKNLILSYCRTTGSCVVSISMLKERFRRKGTVPYCLHTVFGDMLSKGELCNEQQLNTNKSTSGPLGLNLWAVGKMFKAPLQWGYGVVRDTVLGQSNVNENDHFIALQIAQVHAQLIEEIVAERKLNGKVIKYDDFITLISETSLITRQGLHPVVALLQQNNRLTRDAVTIDGAKIDLIKFADRNASTAEHITHIEKSVYELEETETQLMKDINLIEHKITQTMDQVREYIKDGRKQMAKTHLKKKNMLEKNMQNKISALETLQIIISKIHNCQTDKNVIEAYKLGTKSLKKVFEDAGITLDQVDETLAEMKEVLEQNDEMAAMIGTVSNNGDMDELELEQELSDLLDMKLAENNIESNNITHPPTVSVNNTNDFDKEIEKRLAALRVGKTDVTKILDVGM</sequence>
<dbReference type="PANTHER" id="PTHR22761">
    <property type="entry name" value="CHARGED MULTIVESICULAR BODY PROTEIN"/>
    <property type="match status" value="1"/>
</dbReference>
<protein>
    <recommendedName>
        <fullName evidence="4">Charged multivesicular body protein 7</fullName>
    </recommendedName>
</protein>
<evidence type="ECO:0000256" key="1">
    <source>
        <dbReference type="ARBA" id="ARBA00006190"/>
    </source>
</evidence>
<dbReference type="EMBL" id="AXCN02001893">
    <property type="status" value="NOT_ANNOTATED_CDS"/>
    <property type="molecule type" value="Genomic_DNA"/>
</dbReference>
<proteinExistence type="inferred from homology"/>
<dbReference type="InterPro" id="IPR005024">
    <property type="entry name" value="Snf7_fam"/>
</dbReference>
<reference evidence="3" key="1">
    <citation type="submission" date="2014-01" db="EMBL/GenBank/DDBJ databases">
        <title>The Genome Sequence of Anopheles farauti FAR1 (V2).</title>
        <authorList>
            <consortium name="The Broad Institute Genomics Platform"/>
            <person name="Neafsey D.E."/>
            <person name="Besansky N."/>
            <person name="Howell P."/>
            <person name="Walton C."/>
            <person name="Young S.K."/>
            <person name="Zeng Q."/>
            <person name="Gargeya S."/>
            <person name="Fitzgerald M."/>
            <person name="Haas B."/>
            <person name="Abouelleil A."/>
            <person name="Allen A.W."/>
            <person name="Alvarado L."/>
            <person name="Arachchi H.M."/>
            <person name="Berlin A.M."/>
            <person name="Chapman S.B."/>
            <person name="Gainer-Dewar J."/>
            <person name="Goldberg J."/>
            <person name="Griggs A."/>
            <person name="Gujja S."/>
            <person name="Hansen M."/>
            <person name="Howarth C."/>
            <person name="Imamovic A."/>
            <person name="Ireland A."/>
            <person name="Larimer J."/>
            <person name="McCowan C."/>
            <person name="Murphy C."/>
            <person name="Pearson M."/>
            <person name="Poon T.W."/>
            <person name="Priest M."/>
            <person name="Roberts A."/>
            <person name="Saif S."/>
            <person name="Shea T."/>
            <person name="Sisk P."/>
            <person name="Sykes S."/>
            <person name="Wortman J."/>
            <person name="Nusbaum C."/>
            <person name="Birren B."/>
        </authorList>
    </citation>
    <scope>NUCLEOTIDE SEQUENCE [LARGE SCALE GENOMIC DNA]</scope>
    <source>
        <strain evidence="3">FAR1</strain>
    </source>
</reference>
<dbReference type="EnsemblMetazoa" id="AFAF010911-RA">
    <property type="protein sequence ID" value="AFAF010911-PA"/>
    <property type="gene ID" value="AFAF010911"/>
</dbReference>
<dbReference type="PANTHER" id="PTHR22761:SF21">
    <property type="entry name" value="CHARGED MULTIVESICULAR BODY PROTEIN 7"/>
    <property type="match status" value="1"/>
</dbReference>
<name>A0A182QIJ9_9DIPT</name>
<dbReference type="Gene3D" id="6.10.140.1230">
    <property type="match status" value="1"/>
</dbReference>
<evidence type="ECO:0008006" key="4">
    <source>
        <dbReference type="Google" id="ProtNLM"/>
    </source>
</evidence>
<comment type="similarity">
    <text evidence="1">Belongs to the SNF7 family.</text>
</comment>
<evidence type="ECO:0000313" key="2">
    <source>
        <dbReference type="EnsemblMetazoa" id="AFAF010911-PA"/>
    </source>
</evidence>
<keyword evidence="3" id="KW-1185">Reference proteome</keyword>
<dbReference type="GO" id="GO:0009898">
    <property type="term" value="C:cytoplasmic side of plasma membrane"/>
    <property type="evidence" value="ECO:0007669"/>
    <property type="project" value="TreeGrafter"/>
</dbReference>
<dbReference type="Pfam" id="PF03357">
    <property type="entry name" value="Snf7"/>
    <property type="match status" value="1"/>
</dbReference>
<accession>A0A182QIJ9</accession>
<dbReference type="AlphaFoldDB" id="A0A182QIJ9"/>
<reference evidence="2" key="2">
    <citation type="submission" date="2020-05" db="UniProtKB">
        <authorList>
            <consortium name="EnsemblMetazoa"/>
        </authorList>
    </citation>
    <scope>IDENTIFICATION</scope>
    <source>
        <strain evidence="2">FAR1</strain>
    </source>
</reference>
<dbReference type="VEuPathDB" id="VectorBase:AFAF010911"/>
<organism evidence="2 3">
    <name type="scientific">Anopheles farauti</name>
    <dbReference type="NCBI Taxonomy" id="69004"/>
    <lineage>
        <taxon>Eukaryota</taxon>
        <taxon>Metazoa</taxon>
        <taxon>Ecdysozoa</taxon>
        <taxon>Arthropoda</taxon>
        <taxon>Hexapoda</taxon>
        <taxon>Insecta</taxon>
        <taxon>Pterygota</taxon>
        <taxon>Neoptera</taxon>
        <taxon>Endopterygota</taxon>
        <taxon>Diptera</taxon>
        <taxon>Nematocera</taxon>
        <taxon>Culicoidea</taxon>
        <taxon>Culicidae</taxon>
        <taxon>Anophelinae</taxon>
        <taxon>Anopheles</taxon>
    </lineage>
</organism>
<dbReference type="Pfam" id="PF25880">
    <property type="entry name" value="WHD_CHMP7_1st"/>
    <property type="match status" value="1"/>
</dbReference>
<dbReference type="GO" id="GO:0006900">
    <property type="term" value="P:vesicle budding from membrane"/>
    <property type="evidence" value="ECO:0007669"/>
    <property type="project" value="TreeGrafter"/>
</dbReference>
<dbReference type="GO" id="GO:0000815">
    <property type="term" value="C:ESCRT III complex"/>
    <property type="evidence" value="ECO:0007669"/>
    <property type="project" value="TreeGrafter"/>
</dbReference>
<dbReference type="GO" id="GO:0032511">
    <property type="term" value="P:late endosome to vacuole transport via multivesicular body sorting pathway"/>
    <property type="evidence" value="ECO:0007669"/>
    <property type="project" value="TreeGrafter"/>
</dbReference>
<dbReference type="Proteomes" id="UP000075886">
    <property type="component" value="Unassembled WGS sequence"/>
</dbReference>